<evidence type="ECO:0000256" key="5">
    <source>
        <dbReference type="ARBA" id="ARBA00022857"/>
    </source>
</evidence>
<name>A0AA44BDF2_9CLOT</name>
<feature type="binding site" evidence="8">
    <location>
        <position position="162"/>
    </location>
    <ligand>
        <name>NAD(+)</name>
        <dbReference type="ChEBI" id="CHEBI:57540"/>
    </ligand>
</feature>
<feature type="binding site" evidence="8">
    <location>
        <begin position="165"/>
        <end position="170"/>
    </location>
    <ligand>
        <name>NAD(+)</name>
        <dbReference type="ChEBI" id="CHEBI:57540"/>
    </ligand>
</feature>
<dbReference type="Pfam" id="PF01513">
    <property type="entry name" value="NAD_kinase"/>
    <property type="match status" value="1"/>
</dbReference>
<protein>
    <recommendedName>
        <fullName evidence="8">NAD kinase</fullName>
        <ecNumber evidence="8">2.7.1.23</ecNumber>
    </recommendedName>
    <alternativeName>
        <fullName evidence="8">ATP-dependent NAD kinase</fullName>
    </alternativeName>
</protein>
<dbReference type="EC" id="2.7.1.23" evidence="8"/>
<sequence>MGNKKLVNIVYNELQFSQETAKYLRKKLQDMNFTIAEDFDENADLIICVGGDGSFLKALHDYDFPNIPIIGINTGHLGFLAEVDPDGIDYFLERYQRGEYTTEISHPVEASICTRNSCIKKMGVNEIVIKGDKSRTIHLDISVDDQLLQRFSGDGILISSALGSTAYNYSIGGSIVDPRLSVLQITPLAPINTNAYRSFTSSVILPPDARVKISPEYRFEDNIVIVCDGVEHRYSKITEVDIYIAEETIEMIRLEKGNFWNKVIDKFL</sequence>
<dbReference type="GO" id="GO:0051287">
    <property type="term" value="F:NAD binding"/>
    <property type="evidence" value="ECO:0007669"/>
    <property type="project" value="UniProtKB-ARBA"/>
</dbReference>
<evidence type="ECO:0000256" key="1">
    <source>
        <dbReference type="ARBA" id="ARBA00022679"/>
    </source>
</evidence>
<keyword evidence="1 8" id="KW-0808">Transferase</keyword>
<dbReference type="PANTHER" id="PTHR20275">
    <property type="entry name" value="NAD KINASE"/>
    <property type="match status" value="1"/>
</dbReference>
<dbReference type="HAMAP" id="MF_00361">
    <property type="entry name" value="NAD_kinase"/>
    <property type="match status" value="1"/>
</dbReference>
<dbReference type="InterPro" id="IPR017438">
    <property type="entry name" value="ATP-NAD_kinase_N"/>
</dbReference>
<dbReference type="InterPro" id="IPR002504">
    <property type="entry name" value="NADK"/>
</dbReference>
<organism evidence="9 10">
    <name type="scientific">Isachenkonia alkalipeptolytica</name>
    <dbReference type="NCBI Taxonomy" id="2565777"/>
    <lineage>
        <taxon>Bacteria</taxon>
        <taxon>Bacillati</taxon>
        <taxon>Bacillota</taxon>
        <taxon>Clostridia</taxon>
        <taxon>Eubacteriales</taxon>
        <taxon>Clostridiaceae</taxon>
        <taxon>Isachenkonia</taxon>
    </lineage>
</organism>
<dbReference type="AlphaFoldDB" id="A0AA44BDF2"/>
<evidence type="ECO:0000256" key="8">
    <source>
        <dbReference type="HAMAP-Rule" id="MF_00361"/>
    </source>
</evidence>
<feature type="binding site" evidence="8">
    <location>
        <position position="189"/>
    </location>
    <ligand>
        <name>NAD(+)</name>
        <dbReference type="ChEBI" id="CHEBI:57540"/>
    </ligand>
</feature>
<evidence type="ECO:0000313" key="10">
    <source>
        <dbReference type="Proteomes" id="UP000449710"/>
    </source>
</evidence>
<feature type="binding site" evidence="8">
    <location>
        <position position="154"/>
    </location>
    <ligand>
        <name>NAD(+)</name>
        <dbReference type="ChEBI" id="CHEBI:57540"/>
    </ligand>
</feature>
<dbReference type="Proteomes" id="UP000449710">
    <property type="component" value="Unassembled WGS sequence"/>
</dbReference>
<keyword evidence="4 8" id="KW-0067">ATP-binding</keyword>
<dbReference type="GO" id="GO:0046872">
    <property type="term" value="F:metal ion binding"/>
    <property type="evidence" value="ECO:0007669"/>
    <property type="project" value="UniProtKB-UniRule"/>
</dbReference>
<reference evidence="9 10" key="1">
    <citation type="submission" date="2019-04" db="EMBL/GenBank/DDBJ databases">
        <title>Isachenkonia alkalipeptolytica gen. nov. sp. nov. a new anaerobic, alkiliphilic organothrophic bacterium capable to reduce synthesized ferrihydrite isolated from a soda lake.</title>
        <authorList>
            <person name="Toshchakov S.V."/>
            <person name="Zavarzina D.G."/>
            <person name="Zhilina T.N."/>
            <person name="Kostrikina N.A."/>
            <person name="Kublanov I.V."/>
        </authorList>
    </citation>
    <scope>NUCLEOTIDE SEQUENCE [LARGE SCALE GENOMIC DNA]</scope>
    <source>
        <strain evidence="9 10">Z-1701</strain>
    </source>
</reference>
<keyword evidence="8" id="KW-0963">Cytoplasm</keyword>
<gene>
    <name evidence="8" type="primary">nadK</name>
    <name evidence="9" type="ORF">ISALK_00885</name>
</gene>
<dbReference type="GO" id="GO:0019674">
    <property type="term" value="P:NAD+ metabolic process"/>
    <property type="evidence" value="ECO:0007669"/>
    <property type="project" value="InterPro"/>
</dbReference>
<keyword evidence="5 8" id="KW-0521">NADP</keyword>
<proteinExistence type="inferred from homology"/>
<dbReference type="SUPFAM" id="SSF111331">
    <property type="entry name" value="NAD kinase/diacylglycerol kinase-like"/>
    <property type="match status" value="1"/>
</dbReference>
<dbReference type="Pfam" id="PF20143">
    <property type="entry name" value="NAD_kinase_C"/>
    <property type="match status" value="1"/>
</dbReference>
<keyword evidence="6 8" id="KW-0520">NAD</keyword>
<dbReference type="InterPro" id="IPR016064">
    <property type="entry name" value="NAD/diacylglycerol_kinase_sf"/>
</dbReference>
<feature type="binding site" evidence="8">
    <location>
        <position position="135"/>
    </location>
    <ligand>
        <name>NAD(+)</name>
        <dbReference type="ChEBI" id="CHEBI:57540"/>
    </ligand>
</feature>
<dbReference type="EMBL" id="SUMG01000001">
    <property type="protein sequence ID" value="NBG87045.1"/>
    <property type="molecule type" value="Genomic_DNA"/>
</dbReference>
<feature type="binding site" evidence="8">
    <location>
        <begin position="125"/>
        <end position="126"/>
    </location>
    <ligand>
        <name>NAD(+)</name>
        <dbReference type="ChEBI" id="CHEBI:57540"/>
    </ligand>
</feature>
<evidence type="ECO:0000256" key="4">
    <source>
        <dbReference type="ARBA" id="ARBA00022840"/>
    </source>
</evidence>
<comment type="function">
    <text evidence="8">Involved in the regulation of the intracellular balance of NAD and NADP, and is a key enzyme in the biosynthesis of NADP. Catalyzes specifically the phosphorylation on 2'-hydroxyl of the adenosine moiety of NAD to yield NADP.</text>
</comment>
<keyword evidence="3 8" id="KW-0418">Kinase</keyword>
<evidence type="ECO:0000256" key="2">
    <source>
        <dbReference type="ARBA" id="ARBA00022741"/>
    </source>
</evidence>
<keyword evidence="10" id="KW-1185">Reference proteome</keyword>
<dbReference type="GO" id="GO:0005524">
    <property type="term" value="F:ATP binding"/>
    <property type="evidence" value="ECO:0007669"/>
    <property type="project" value="UniProtKB-KW"/>
</dbReference>
<comment type="catalytic activity">
    <reaction evidence="7 8">
        <text>NAD(+) + ATP = ADP + NADP(+) + H(+)</text>
        <dbReference type="Rhea" id="RHEA:18629"/>
        <dbReference type="ChEBI" id="CHEBI:15378"/>
        <dbReference type="ChEBI" id="CHEBI:30616"/>
        <dbReference type="ChEBI" id="CHEBI:57540"/>
        <dbReference type="ChEBI" id="CHEBI:58349"/>
        <dbReference type="ChEBI" id="CHEBI:456216"/>
        <dbReference type="EC" id="2.7.1.23"/>
    </reaction>
</comment>
<comment type="similarity">
    <text evidence="8">Belongs to the NAD kinase family.</text>
</comment>
<dbReference type="Gene3D" id="3.40.50.10330">
    <property type="entry name" value="Probable inorganic polyphosphate/atp-NAD kinase, domain 1"/>
    <property type="match status" value="1"/>
</dbReference>
<evidence type="ECO:0000256" key="6">
    <source>
        <dbReference type="ARBA" id="ARBA00023027"/>
    </source>
</evidence>
<feature type="active site" description="Proton acceptor" evidence="8">
    <location>
        <position position="52"/>
    </location>
</feature>
<comment type="caution">
    <text evidence="9">The sequence shown here is derived from an EMBL/GenBank/DDBJ whole genome shotgun (WGS) entry which is preliminary data.</text>
</comment>
<accession>A0AA44BDF2</accession>
<dbReference type="PANTHER" id="PTHR20275:SF0">
    <property type="entry name" value="NAD KINASE"/>
    <property type="match status" value="1"/>
</dbReference>
<dbReference type="GO" id="GO:0006741">
    <property type="term" value="P:NADP+ biosynthetic process"/>
    <property type="evidence" value="ECO:0007669"/>
    <property type="project" value="UniProtKB-UniRule"/>
</dbReference>
<evidence type="ECO:0000256" key="3">
    <source>
        <dbReference type="ARBA" id="ARBA00022777"/>
    </source>
</evidence>
<feature type="binding site" evidence="8">
    <location>
        <begin position="52"/>
        <end position="53"/>
    </location>
    <ligand>
        <name>NAD(+)</name>
        <dbReference type="ChEBI" id="CHEBI:57540"/>
    </ligand>
</feature>
<comment type="cofactor">
    <cofactor evidence="8">
        <name>a divalent metal cation</name>
        <dbReference type="ChEBI" id="CHEBI:60240"/>
    </cofactor>
</comment>
<dbReference type="InterPro" id="IPR017437">
    <property type="entry name" value="ATP-NAD_kinase_PpnK-typ_C"/>
</dbReference>
<dbReference type="GO" id="GO:0003951">
    <property type="term" value="F:NAD+ kinase activity"/>
    <property type="evidence" value="ECO:0007669"/>
    <property type="project" value="UniProtKB-UniRule"/>
</dbReference>
<evidence type="ECO:0000256" key="7">
    <source>
        <dbReference type="ARBA" id="ARBA00047925"/>
    </source>
</evidence>
<evidence type="ECO:0000313" key="9">
    <source>
        <dbReference type="EMBL" id="NBG87045.1"/>
    </source>
</evidence>
<feature type="binding site" evidence="8">
    <location>
        <position position="57"/>
    </location>
    <ligand>
        <name>NAD(+)</name>
        <dbReference type="ChEBI" id="CHEBI:57540"/>
    </ligand>
</feature>
<keyword evidence="2 8" id="KW-0547">Nucleotide-binding</keyword>
<dbReference type="GO" id="GO:0005737">
    <property type="term" value="C:cytoplasm"/>
    <property type="evidence" value="ECO:0007669"/>
    <property type="project" value="UniProtKB-SubCell"/>
</dbReference>
<dbReference type="Gene3D" id="2.60.200.30">
    <property type="entry name" value="Probable inorganic polyphosphate/atp-NAD kinase, domain 2"/>
    <property type="match status" value="1"/>
</dbReference>
<comment type="subcellular location">
    <subcellularLocation>
        <location evidence="8">Cytoplasm</location>
    </subcellularLocation>
</comment>
<comment type="caution">
    <text evidence="8">Lacks conserved residue(s) required for the propagation of feature annotation.</text>
</comment>